<keyword evidence="6 8" id="KW-0472">Membrane</keyword>
<dbReference type="Gene3D" id="3.30.70.270">
    <property type="match status" value="1"/>
</dbReference>
<dbReference type="PANTHER" id="PTHR45138">
    <property type="entry name" value="REGULATORY COMPONENTS OF SENSORY TRANSDUCTION SYSTEM"/>
    <property type="match status" value="1"/>
</dbReference>
<dbReference type="NCBIfam" id="TIGR00254">
    <property type="entry name" value="GGDEF"/>
    <property type="match status" value="1"/>
</dbReference>
<gene>
    <name evidence="10" type="ORF">DKG74_07820</name>
</gene>
<evidence type="ECO:0000256" key="5">
    <source>
        <dbReference type="ARBA" id="ARBA00022989"/>
    </source>
</evidence>
<accession>A0A317EEZ9</accession>
<feature type="transmembrane region" description="Helical" evidence="8">
    <location>
        <begin position="155"/>
        <end position="176"/>
    </location>
</feature>
<keyword evidence="3" id="KW-1003">Cell membrane</keyword>
<evidence type="ECO:0000259" key="9">
    <source>
        <dbReference type="PROSITE" id="PS50887"/>
    </source>
</evidence>
<dbReference type="FunFam" id="3.30.70.270:FF:000001">
    <property type="entry name" value="Diguanylate cyclase domain protein"/>
    <property type="match status" value="1"/>
</dbReference>
<comment type="caution">
    <text evidence="10">The sequence shown here is derived from an EMBL/GenBank/DDBJ whole genome shotgun (WGS) entry which is preliminary data.</text>
</comment>
<dbReference type="SMART" id="SM00267">
    <property type="entry name" value="GGDEF"/>
    <property type="match status" value="1"/>
</dbReference>
<dbReference type="InterPro" id="IPR043128">
    <property type="entry name" value="Rev_trsase/Diguanyl_cyclase"/>
</dbReference>
<evidence type="ECO:0000256" key="3">
    <source>
        <dbReference type="ARBA" id="ARBA00022475"/>
    </source>
</evidence>
<dbReference type="InterPro" id="IPR007895">
    <property type="entry name" value="MASE1"/>
</dbReference>
<feature type="transmembrane region" description="Helical" evidence="8">
    <location>
        <begin position="12"/>
        <end position="33"/>
    </location>
</feature>
<feature type="domain" description="GGDEF" evidence="9">
    <location>
        <begin position="331"/>
        <end position="464"/>
    </location>
</feature>
<keyword evidence="4 8" id="KW-0812">Transmembrane</keyword>
<dbReference type="AlphaFoldDB" id="A0A317EEZ9"/>
<evidence type="ECO:0000313" key="11">
    <source>
        <dbReference type="Proteomes" id="UP000245461"/>
    </source>
</evidence>
<evidence type="ECO:0000256" key="6">
    <source>
        <dbReference type="ARBA" id="ARBA00023136"/>
    </source>
</evidence>
<dbReference type="RefSeq" id="WP_109904390.1">
    <property type="nucleotide sequence ID" value="NZ_QGLE01000003.1"/>
</dbReference>
<feature type="transmembrane region" description="Helical" evidence="8">
    <location>
        <begin position="271"/>
        <end position="290"/>
    </location>
</feature>
<dbReference type="SUPFAM" id="SSF55073">
    <property type="entry name" value="Nucleotide cyclase"/>
    <property type="match status" value="1"/>
</dbReference>
<evidence type="ECO:0000256" key="4">
    <source>
        <dbReference type="ARBA" id="ARBA00022692"/>
    </source>
</evidence>
<dbReference type="PROSITE" id="PS50887">
    <property type="entry name" value="GGDEF"/>
    <property type="match status" value="1"/>
</dbReference>
<evidence type="ECO:0000313" key="10">
    <source>
        <dbReference type="EMBL" id="PWR24700.1"/>
    </source>
</evidence>
<dbReference type="CDD" id="cd01949">
    <property type="entry name" value="GGDEF"/>
    <property type="match status" value="1"/>
</dbReference>
<evidence type="ECO:0000256" key="2">
    <source>
        <dbReference type="ARBA" id="ARBA00012528"/>
    </source>
</evidence>
<evidence type="ECO:0000256" key="7">
    <source>
        <dbReference type="ARBA" id="ARBA00034247"/>
    </source>
</evidence>
<dbReference type="PANTHER" id="PTHR45138:SF9">
    <property type="entry name" value="DIGUANYLATE CYCLASE DGCM-RELATED"/>
    <property type="match status" value="1"/>
</dbReference>
<keyword evidence="5 8" id="KW-1133">Transmembrane helix</keyword>
<feature type="transmembrane region" description="Helical" evidence="8">
    <location>
        <begin position="39"/>
        <end position="57"/>
    </location>
</feature>
<feature type="transmembrane region" description="Helical" evidence="8">
    <location>
        <begin position="233"/>
        <end position="259"/>
    </location>
</feature>
<evidence type="ECO:0000256" key="1">
    <source>
        <dbReference type="ARBA" id="ARBA00004651"/>
    </source>
</evidence>
<dbReference type="InterPro" id="IPR050469">
    <property type="entry name" value="Diguanylate_Cyclase"/>
</dbReference>
<evidence type="ECO:0000256" key="8">
    <source>
        <dbReference type="SAM" id="Phobius"/>
    </source>
</evidence>
<dbReference type="InterPro" id="IPR029787">
    <property type="entry name" value="Nucleotide_cyclase"/>
</dbReference>
<dbReference type="PROSITE" id="PS51257">
    <property type="entry name" value="PROKAR_LIPOPROTEIN"/>
    <property type="match status" value="1"/>
</dbReference>
<dbReference type="InterPro" id="IPR000160">
    <property type="entry name" value="GGDEF_dom"/>
</dbReference>
<dbReference type="Pfam" id="PF00990">
    <property type="entry name" value="GGDEF"/>
    <property type="match status" value="1"/>
</dbReference>
<sequence>MNNGKVRYLPKGVSTDTAIVAGVVFIACMTGILTRPLGFLAAFWPANALLFGMMVRFPRMNTPINWIAAFLAYLLADFVTGSSLLAAVWLNGTNLVMAGLGTWLYNRGNPAQDHLRRPLSVLRLFLICVIGAAAAALVGCGANPVLFDRPLLSGYAYWFSAELSNAAIVLPVVLTLPRSAATFLPAVRHSLHSARLIAPGLTVAASVGAAFAVGGPGAIAFPVPALLWCALSYGIFGTAVLTVGVTGLMLIAVSAGWIPDLESTSYVHETLSVRAGVTLLALGPLTVASFNASQKELMQRLDHAATHDFLTGALNRVALTGKGEALLLRSPRLAALMIDIDHFKRVNDNHGHAAGDITLISFARLMEGALRDGDLFGRQGGEEFVILLPDNGLQKALAAAERLRRLTDETPVDLGDRTLRVTVSIGVAVSTAEAPLSLARLLQQADGALYRAKAEGRNRVIAAA</sequence>
<organism evidence="10 11">
    <name type="scientific">Zavarzinia aquatilis</name>
    <dbReference type="NCBI Taxonomy" id="2211142"/>
    <lineage>
        <taxon>Bacteria</taxon>
        <taxon>Pseudomonadati</taxon>
        <taxon>Pseudomonadota</taxon>
        <taxon>Alphaproteobacteria</taxon>
        <taxon>Rhodospirillales</taxon>
        <taxon>Zavarziniaceae</taxon>
        <taxon>Zavarzinia</taxon>
    </lineage>
</organism>
<feature type="transmembrane region" description="Helical" evidence="8">
    <location>
        <begin position="124"/>
        <end position="143"/>
    </location>
</feature>
<keyword evidence="11" id="KW-1185">Reference proteome</keyword>
<dbReference type="Pfam" id="PF05231">
    <property type="entry name" value="MASE1"/>
    <property type="match status" value="1"/>
</dbReference>
<name>A0A317EEZ9_9PROT</name>
<feature type="transmembrane region" description="Helical" evidence="8">
    <location>
        <begin position="196"/>
        <end position="221"/>
    </location>
</feature>
<protein>
    <recommendedName>
        <fullName evidence="2">diguanylate cyclase</fullName>
        <ecNumber evidence="2">2.7.7.65</ecNumber>
    </recommendedName>
</protein>
<comment type="catalytic activity">
    <reaction evidence="7">
        <text>2 GTP = 3',3'-c-di-GMP + 2 diphosphate</text>
        <dbReference type="Rhea" id="RHEA:24898"/>
        <dbReference type="ChEBI" id="CHEBI:33019"/>
        <dbReference type="ChEBI" id="CHEBI:37565"/>
        <dbReference type="ChEBI" id="CHEBI:58805"/>
        <dbReference type="EC" id="2.7.7.65"/>
    </reaction>
</comment>
<dbReference type="EC" id="2.7.7.65" evidence="2"/>
<dbReference type="Proteomes" id="UP000245461">
    <property type="component" value="Unassembled WGS sequence"/>
</dbReference>
<dbReference type="GO" id="GO:0005886">
    <property type="term" value="C:plasma membrane"/>
    <property type="evidence" value="ECO:0007669"/>
    <property type="project" value="UniProtKB-SubCell"/>
</dbReference>
<comment type="subcellular location">
    <subcellularLocation>
        <location evidence="1">Cell membrane</location>
        <topology evidence="1">Multi-pass membrane protein</topology>
    </subcellularLocation>
</comment>
<proteinExistence type="predicted"/>
<feature type="transmembrane region" description="Helical" evidence="8">
    <location>
        <begin position="64"/>
        <end position="90"/>
    </location>
</feature>
<reference evidence="10 11" key="1">
    <citation type="submission" date="2018-05" db="EMBL/GenBank/DDBJ databases">
        <title>Zavarzinia sp. HR-AS.</title>
        <authorList>
            <person name="Lee Y."/>
            <person name="Jeon C.O."/>
        </authorList>
    </citation>
    <scope>NUCLEOTIDE SEQUENCE [LARGE SCALE GENOMIC DNA]</scope>
    <source>
        <strain evidence="10 11">HR-AS</strain>
    </source>
</reference>
<dbReference type="OrthoDB" id="9812260at2"/>
<dbReference type="EMBL" id="QGLE01000003">
    <property type="protein sequence ID" value="PWR24700.1"/>
    <property type="molecule type" value="Genomic_DNA"/>
</dbReference>
<dbReference type="GO" id="GO:0052621">
    <property type="term" value="F:diguanylate cyclase activity"/>
    <property type="evidence" value="ECO:0007669"/>
    <property type="project" value="UniProtKB-EC"/>
</dbReference>